<evidence type="ECO:0000313" key="1">
    <source>
        <dbReference type="EnsemblMetazoa" id="AALFPA23_002781.P2797"/>
    </source>
</evidence>
<reference evidence="2" key="1">
    <citation type="journal article" date="2015" name="Proc. Natl. Acad. Sci. U.S.A.">
        <title>Genome sequence of the Asian Tiger mosquito, Aedes albopictus, reveals insights into its biology, genetics, and evolution.</title>
        <authorList>
            <person name="Chen X.G."/>
            <person name="Jiang X."/>
            <person name="Gu J."/>
            <person name="Xu M."/>
            <person name="Wu Y."/>
            <person name="Deng Y."/>
            <person name="Zhang C."/>
            <person name="Bonizzoni M."/>
            <person name="Dermauw W."/>
            <person name="Vontas J."/>
            <person name="Armbruster P."/>
            <person name="Huang X."/>
            <person name="Yang Y."/>
            <person name="Zhang H."/>
            <person name="He W."/>
            <person name="Peng H."/>
            <person name="Liu Y."/>
            <person name="Wu K."/>
            <person name="Chen J."/>
            <person name="Lirakis M."/>
            <person name="Topalis P."/>
            <person name="Van Leeuwen T."/>
            <person name="Hall A.B."/>
            <person name="Jiang X."/>
            <person name="Thorpe C."/>
            <person name="Mueller R.L."/>
            <person name="Sun C."/>
            <person name="Waterhouse R.M."/>
            <person name="Yan G."/>
            <person name="Tu Z.J."/>
            <person name="Fang X."/>
            <person name="James A.A."/>
        </authorList>
    </citation>
    <scope>NUCLEOTIDE SEQUENCE [LARGE SCALE GENOMIC DNA]</scope>
    <source>
        <strain evidence="2">Foshan</strain>
    </source>
</reference>
<dbReference type="EnsemblMetazoa" id="AALFPA23_002781.R2797">
    <property type="protein sequence ID" value="AALFPA23_002781.P2797"/>
    <property type="gene ID" value="AALFPA23_002781"/>
</dbReference>
<dbReference type="RefSeq" id="XP_029727590.1">
    <property type="nucleotide sequence ID" value="XM_029871730.2"/>
</dbReference>
<proteinExistence type="predicted"/>
<sequence>MPSEAKKTELYLLLLQSSTALLIALVNTLPTLRHDVQLTIKKRLLKLVKTLWEFLKDEAVALEHHSVLDQSHGYTDLSLEFQRASETDGRPRYSPLSSTMIDKSATEAIGGTRFPMIHRLLAVLARNPDEEVFARTVQPFMHAPNFQRQLRQEMTAFRRMLTDDDASLYLGEPALTQRLDRMELSMRRIMLQLNALINNDG</sequence>
<dbReference type="GeneID" id="109413986"/>
<name>A0ABM1XTS8_AEDAL</name>
<reference evidence="1" key="2">
    <citation type="submission" date="2025-05" db="UniProtKB">
        <authorList>
            <consortium name="EnsemblMetazoa"/>
        </authorList>
    </citation>
    <scope>IDENTIFICATION</scope>
    <source>
        <strain evidence="1">Foshan</strain>
    </source>
</reference>
<accession>A0ABM1XTS8</accession>
<keyword evidence="2" id="KW-1185">Reference proteome</keyword>
<protein>
    <recommendedName>
        <fullName evidence="3">Secreted protein</fullName>
    </recommendedName>
</protein>
<organism evidence="1 2">
    <name type="scientific">Aedes albopictus</name>
    <name type="common">Asian tiger mosquito</name>
    <name type="synonym">Stegomyia albopicta</name>
    <dbReference type="NCBI Taxonomy" id="7160"/>
    <lineage>
        <taxon>Eukaryota</taxon>
        <taxon>Metazoa</taxon>
        <taxon>Ecdysozoa</taxon>
        <taxon>Arthropoda</taxon>
        <taxon>Hexapoda</taxon>
        <taxon>Insecta</taxon>
        <taxon>Pterygota</taxon>
        <taxon>Neoptera</taxon>
        <taxon>Endopterygota</taxon>
        <taxon>Diptera</taxon>
        <taxon>Nematocera</taxon>
        <taxon>Culicoidea</taxon>
        <taxon>Culicidae</taxon>
        <taxon>Culicinae</taxon>
        <taxon>Aedini</taxon>
        <taxon>Aedes</taxon>
        <taxon>Stegomyia</taxon>
    </lineage>
</organism>
<evidence type="ECO:0008006" key="3">
    <source>
        <dbReference type="Google" id="ProtNLM"/>
    </source>
</evidence>
<dbReference type="Proteomes" id="UP000069940">
    <property type="component" value="Unassembled WGS sequence"/>
</dbReference>
<evidence type="ECO:0000313" key="2">
    <source>
        <dbReference type="Proteomes" id="UP000069940"/>
    </source>
</evidence>